<dbReference type="Gene3D" id="3.40.50.10320">
    <property type="entry name" value="LmbE-like"/>
    <property type="match status" value="1"/>
</dbReference>
<proteinExistence type="predicted"/>
<dbReference type="Proteomes" id="UP000612362">
    <property type="component" value="Unassembled WGS sequence"/>
</dbReference>
<dbReference type="PANTHER" id="PTHR12993">
    <property type="entry name" value="N-ACETYLGLUCOSAMINYL-PHOSPHATIDYLINOSITOL DE-N-ACETYLASE-RELATED"/>
    <property type="match status" value="1"/>
</dbReference>
<dbReference type="RefSeq" id="WP_220197403.1">
    <property type="nucleotide sequence ID" value="NZ_BNJF01000003.1"/>
</dbReference>
<protein>
    <submittedName>
        <fullName evidence="1">Mycothiol S-conjugate amidase</fullName>
    </submittedName>
</protein>
<reference evidence="1" key="1">
    <citation type="submission" date="2020-10" db="EMBL/GenBank/DDBJ databases">
        <title>Taxonomic study of unclassified bacteria belonging to the class Ktedonobacteria.</title>
        <authorList>
            <person name="Yabe S."/>
            <person name="Wang C.M."/>
            <person name="Zheng Y."/>
            <person name="Sakai Y."/>
            <person name="Cavaletti L."/>
            <person name="Monciardini P."/>
            <person name="Donadio S."/>
        </authorList>
    </citation>
    <scope>NUCLEOTIDE SEQUENCE</scope>
    <source>
        <strain evidence="1">SOSP1-1</strain>
    </source>
</reference>
<dbReference type="PANTHER" id="PTHR12993:SF11">
    <property type="entry name" value="N-ACETYLGLUCOSAMINYL-PHOSPHATIDYLINOSITOL DE-N-ACETYLASE"/>
    <property type="match status" value="1"/>
</dbReference>
<accession>A0A8J3MX47</accession>
<dbReference type="GO" id="GO:0016811">
    <property type="term" value="F:hydrolase activity, acting on carbon-nitrogen (but not peptide) bonds, in linear amides"/>
    <property type="evidence" value="ECO:0007669"/>
    <property type="project" value="TreeGrafter"/>
</dbReference>
<sequence>MVAPLKLMCVLAHPDDESIALGGTLAKYAAEGVEISLVVATRGERGWFFDWSEYPGEAALGRMRERELRAACDVLGIKRLDFLNYIDGDLDQANGREVVAQVATLIREVRPDVVVSFGPDGLYGHPDHIAISQFTTAAVLCAADASSPCGATLAPHRVAKLYYRVSTEDWFATYVPIFGDMIMHIDGQERTSLSWVKWAVTTRLDTSDYWHESWDAVRCHRTQIPRLDSLPPIPVEVHKRLWGPQEFYRAMSLVNSGRREEHDLFEGLRPVGSMPTVTLPSLQII</sequence>
<evidence type="ECO:0000313" key="2">
    <source>
        <dbReference type="Proteomes" id="UP000612362"/>
    </source>
</evidence>
<name>A0A8J3MX47_9CHLR</name>
<gene>
    <name evidence="1" type="primary">mca</name>
    <name evidence="1" type="ORF">KSX_63630</name>
</gene>
<dbReference type="InterPro" id="IPR024078">
    <property type="entry name" value="LmbE-like_dom_sf"/>
</dbReference>
<evidence type="ECO:0000313" key="1">
    <source>
        <dbReference type="EMBL" id="GHO48200.1"/>
    </source>
</evidence>
<comment type="caution">
    <text evidence="1">The sequence shown here is derived from an EMBL/GenBank/DDBJ whole genome shotgun (WGS) entry which is preliminary data.</text>
</comment>
<dbReference type="Pfam" id="PF02585">
    <property type="entry name" value="PIG-L"/>
    <property type="match status" value="1"/>
</dbReference>
<dbReference type="EMBL" id="BNJF01000003">
    <property type="protein sequence ID" value="GHO48200.1"/>
    <property type="molecule type" value="Genomic_DNA"/>
</dbReference>
<dbReference type="InterPro" id="IPR003737">
    <property type="entry name" value="GlcNAc_PI_deacetylase-related"/>
</dbReference>
<dbReference type="AlphaFoldDB" id="A0A8J3MX47"/>
<dbReference type="SUPFAM" id="SSF102588">
    <property type="entry name" value="LmbE-like"/>
    <property type="match status" value="1"/>
</dbReference>
<organism evidence="1 2">
    <name type="scientific">Ktedonospora formicarum</name>
    <dbReference type="NCBI Taxonomy" id="2778364"/>
    <lineage>
        <taxon>Bacteria</taxon>
        <taxon>Bacillati</taxon>
        <taxon>Chloroflexota</taxon>
        <taxon>Ktedonobacteria</taxon>
        <taxon>Ktedonobacterales</taxon>
        <taxon>Ktedonobacteraceae</taxon>
        <taxon>Ktedonospora</taxon>
    </lineage>
</organism>
<keyword evidence="2" id="KW-1185">Reference proteome</keyword>